<evidence type="ECO:0008006" key="3">
    <source>
        <dbReference type="Google" id="ProtNLM"/>
    </source>
</evidence>
<name>A0ABR1CD54_NECAM</name>
<evidence type="ECO:0000313" key="2">
    <source>
        <dbReference type="Proteomes" id="UP001303046"/>
    </source>
</evidence>
<keyword evidence="2" id="KW-1185">Reference proteome</keyword>
<evidence type="ECO:0000313" key="1">
    <source>
        <dbReference type="EMBL" id="KAK6735608.1"/>
    </source>
</evidence>
<organism evidence="1 2">
    <name type="scientific">Necator americanus</name>
    <name type="common">Human hookworm</name>
    <dbReference type="NCBI Taxonomy" id="51031"/>
    <lineage>
        <taxon>Eukaryota</taxon>
        <taxon>Metazoa</taxon>
        <taxon>Ecdysozoa</taxon>
        <taxon>Nematoda</taxon>
        <taxon>Chromadorea</taxon>
        <taxon>Rhabditida</taxon>
        <taxon>Rhabditina</taxon>
        <taxon>Rhabditomorpha</taxon>
        <taxon>Strongyloidea</taxon>
        <taxon>Ancylostomatidae</taxon>
        <taxon>Bunostominae</taxon>
        <taxon>Necator</taxon>
    </lineage>
</organism>
<sequence length="140" mass="15662">MIPCTNTPPEIRTTPDSWGDAFNRLYDRQCVSQCGVVCPLDKSGDCAKIGVIYQLKCLTCNVIHVGGTGRMTSLLIKEHLAGKRRGNTETPSGRQKNEKDDGIEFEINCTILAHEKEISATKTLETFWISVRNPYMNNQK</sequence>
<gene>
    <name evidence="1" type="primary">Necator_chrII.g6473</name>
    <name evidence="1" type="ORF">RB195_018680</name>
</gene>
<accession>A0ABR1CD54</accession>
<reference evidence="1 2" key="1">
    <citation type="submission" date="2023-08" db="EMBL/GenBank/DDBJ databases">
        <title>A Necator americanus chromosomal reference genome.</title>
        <authorList>
            <person name="Ilik V."/>
            <person name="Petrzelkova K.J."/>
            <person name="Pardy F."/>
            <person name="Fuh T."/>
            <person name="Niatou-Singa F.S."/>
            <person name="Gouil Q."/>
            <person name="Baker L."/>
            <person name="Ritchie M.E."/>
            <person name="Jex A.R."/>
            <person name="Gazzola D."/>
            <person name="Li H."/>
            <person name="Toshio Fujiwara R."/>
            <person name="Zhan B."/>
            <person name="Aroian R.V."/>
            <person name="Pafco B."/>
            <person name="Schwarz E.M."/>
        </authorList>
    </citation>
    <scope>NUCLEOTIDE SEQUENCE [LARGE SCALE GENOMIC DNA]</scope>
    <source>
        <strain evidence="1 2">Aroian</strain>
        <tissue evidence="1">Whole animal</tissue>
    </source>
</reference>
<proteinExistence type="predicted"/>
<dbReference type="EMBL" id="JAVFWL010000002">
    <property type="protein sequence ID" value="KAK6735608.1"/>
    <property type="molecule type" value="Genomic_DNA"/>
</dbReference>
<protein>
    <recommendedName>
        <fullName evidence="3">Kazal-like domain-containing protein</fullName>
    </recommendedName>
</protein>
<comment type="caution">
    <text evidence="1">The sequence shown here is derived from an EMBL/GenBank/DDBJ whole genome shotgun (WGS) entry which is preliminary data.</text>
</comment>
<dbReference type="Proteomes" id="UP001303046">
    <property type="component" value="Unassembled WGS sequence"/>
</dbReference>